<evidence type="ECO:0000256" key="1">
    <source>
        <dbReference type="ARBA" id="ARBA00006484"/>
    </source>
</evidence>
<evidence type="ECO:0000313" key="4">
    <source>
        <dbReference type="Proteomes" id="UP000198462"/>
    </source>
</evidence>
<evidence type="ECO:0008006" key="5">
    <source>
        <dbReference type="Google" id="ProtNLM"/>
    </source>
</evidence>
<dbReference type="AlphaFoldDB" id="A0A219B208"/>
<dbReference type="NCBIfam" id="NF005559">
    <property type="entry name" value="PRK07231.1"/>
    <property type="match status" value="1"/>
</dbReference>
<dbReference type="InterPro" id="IPR036291">
    <property type="entry name" value="NAD(P)-bd_dom_sf"/>
</dbReference>
<name>A0A219B208_9SPHN</name>
<accession>A0A219B208</accession>
<keyword evidence="2" id="KW-0560">Oxidoreductase</keyword>
<comment type="similarity">
    <text evidence="1">Belongs to the short-chain dehydrogenases/reductases (SDR) family.</text>
</comment>
<organism evidence="3 4">
    <name type="scientific">Pacificimonas flava</name>
    <dbReference type="NCBI Taxonomy" id="1234595"/>
    <lineage>
        <taxon>Bacteria</taxon>
        <taxon>Pseudomonadati</taxon>
        <taxon>Pseudomonadota</taxon>
        <taxon>Alphaproteobacteria</taxon>
        <taxon>Sphingomonadales</taxon>
        <taxon>Sphingosinicellaceae</taxon>
        <taxon>Pacificimonas</taxon>
    </lineage>
</organism>
<dbReference type="InterPro" id="IPR020904">
    <property type="entry name" value="Sc_DH/Rdtase_CS"/>
</dbReference>
<dbReference type="PANTHER" id="PTHR43180:SF66">
    <property type="entry name" value="SHORT-CHAIN DEHYDROGENASE_REDUCTASE FAMILY PROTEIN"/>
    <property type="match status" value="1"/>
</dbReference>
<dbReference type="InterPro" id="IPR002347">
    <property type="entry name" value="SDR_fam"/>
</dbReference>
<protein>
    <recommendedName>
        <fullName evidence="5">3-oxoacyl-[acyl-carrier protein] reductase</fullName>
    </recommendedName>
</protein>
<evidence type="ECO:0000313" key="3">
    <source>
        <dbReference type="EMBL" id="OWV32355.1"/>
    </source>
</evidence>
<comment type="caution">
    <text evidence="3">The sequence shown here is derived from an EMBL/GenBank/DDBJ whole genome shotgun (WGS) entry which is preliminary data.</text>
</comment>
<dbReference type="PRINTS" id="PR00080">
    <property type="entry name" value="SDRFAMILY"/>
</dbReference>
<dbReference type="GO" id="GO:0016491">
    <property type="term" value="F:oxidoreductase activity"/>
    <property type="evidence" value="ECO:0007669"/>
    <property type="project" value="UniProtKB-KW"/>
</dbReference>
<dbReference type="FunFam" id="3.40.50.720:FF:000084">
    <property type="entry name" value="Short-chain dehydrogenase reductase"/>
    <property type="match status" value="1"/>
</dbReference>
<dbReference type="Gene3D" id="3.40.50.720">
    <property type="entry name" value="NAD(P)-binding Rossmann-like Domain"/>
    <property type="match status" value="1"/>
</dbReference>
<reference evidence="4" key="1">
    <citation type="submission" date="2017-05" db="EMBL/GenBank/DDBJ databases">
        <authorList>
            <person name="Lin X."/>
        </authorList>
    </citation>
    <scope>NUCLEOTIDE SEQUENCE [LARGE SCALE GENOMIC DNA]</scope>
    <source>
        <strain evidence="4">JLT2012</strain>
    </source>
</reference>
<dbReference type="EMBL" id="NFZT01000001">
    <property type="protein sequence ID" value="OWV32355.1"/>
    <property type="molecule type" value="Genomic_DNA"/>
</dbReference>
<proteinExistence type="inferred from homology"/>
<keyword evidence="4" id="KW-1185">Reference proteome</keyword>
<dbReference type="Pfam" id="PF13561">
    <property type="entry name" value="adh_short_C2"/>
    <property type="match status" value="1"/>
</dbReference>
<evidence type="ECO:0000256" key="2">
    <source>
        <dbReference type="ARBA" id="ARBA00023002"/>
    </source>
</evidence>
<dbReference type="PROSITE" id="PS00061">
    <property type="entry name" value="ADH_SHORT"/>
    <property type="match status" value="1"/>
</dbReference>
<dbReference type="SUPFAM" id="SSF51735">
    <property type="entry name" value="NAD(P)-binding Rossmann-fold domains"/>
    <property type="match status" value="1"/>
</dbReference>
<dbReference type="PANTHER" id="PTHR43180">
    <property type="entry name" value="3-OXOACYL-(ACYL-CARRIER-PROTEIN) REDUCTASE (AFU_ORTHOLOGUE AFUA_6G11210)"/>
    <property type="match status" value="1"/>
</dbReference>
<dbReference type="Proteomes" id="UP000198462">
    <property type="component" value="Unassembled WGS sequence"/>
</dbReference>
<dbReference type="PRINTS" id="PR00081">
    <property type="entry name" value="GDHRDH"/>
</dbReference>
<gene>
    <name evidence="3" type="ORF">B5C34_02045</name>
</gene>
<sequence length="272" mass="28297">MIMTNGSNLADGRGLAGKSVLVTGAAQGLGLAISRRFAAEGATLLMTDIDEEAVSAAAAEIGNGALAMRQDVTEERDWNTAAVRLIEETGRFDILINNAGIETAGFVEALDMAEVKRLFDINVFGVMLGCRTAFRAMKPGATPGQGGTILNLASVAGLKPTTAMTTYCASKAAVAHITKCAALEAGQLQLGIRVVCLYPGMTQTKMADRLEESFVSLGLAETPEQMRQATPIPMGRYGDPEDVAAAAAYLCSDEGKYVTGSGIVLDGGLTLV</sequence>